<dbReference type="InParanoid" id="A0A0P0WUA7"/>
<evidence type="ECO:0000313" key="2">
    <source>
        <dbReference type="EMBL" id="BAS96724.1"/>
    </source>
</evidence>
<evidence type="ECO:0000313" key="3">
    <source>
        <dbReference type="Proteomes" id="UP000059680"/>
    </source>
</evidence>
<feature type="compositionally biased region" description="Basic and acidic residues" evidence="1">
    <location>
        <begin position="126"/>
        <end position="154"/>
    </location>
</feature>
<feature type="region of interest" description="Disordered" evidence="1">
    <location>
        <begin position="338"/>
        <end position="454"/>
    </location>
</feature>
<feature type="region of interest" description="Disordered" evidence="1">
    <location>
        <begin position="124"/>
        <end position="154"/>
    </location>
</feature>
<organism evidence="2 3">
    <name type="scientific">Oryza sativa subsp. japonica</name>
    <name type="common">Rice</name>
    <dbReference type="NCBI Taxonomy" id="39947"/>
    <lineage>
        <taxon>Eukaryota</taxon>
        <taxon>Viridiplantae</taxon>
        <taxon>Streptophyta</taxon>
        <taxon>Embryophyta</taxon>
        <taxon>Tracheophyta</taxon>
        <taxon>Spermatophyta</taxon>
        <taxon>Magnoliopsida</taxon>
        <taxon>Liliopsida</taxon>
        <taxon>Poales</taxon>
        <taxon>Poaceae</taxon>
        <taxon>BOP clade</taxon>
        <taxon>Oryzoideae</taxon>
        <taxon>Oryzeae</taxon>
        <taxon>Oryzinae</taxon>
        <taxon>Oryza</taxon>
        <taxon>Oryza sativa</taxon>
    </lineage>
</organism>
<feature type="region of interest" description="Disordered" evidence="1">
    <location>
        <begin position="303"/>
        <end position="322"/>
    </location>
</feature>
<reference evidence="3" key="1">
    <citation type="journal article" date="2005" name="Nature">
        <title>The map-based sequence of the rice genome.</title>
        <authorList>
            <consortium name="International rice genome sequencing project (IRGSP)"/>
            <person name="Matsumoto T."/>
            <person name="Wu J."/>
            <person name="Kanamori H."/>
            <person name="Katayose Y."/>
            <person name="Fujisawa M."/>
            <person name="Namiki N."/>
            <person name="Mizuno H."/>
            <person name="Yamamoto K."/>
            <person name="Antonio B.A."/>
            <person name="Baba T."/>
            <person name="Sakata K."/>
            <person name="Nagamura Y."/>
            <person name="Aoki H."/>
            <person name="Arikawa K."/>
            <person name="Arita K."/>
            <person name="Bito T."/>
            <person name="Chiden Y."/>
            <person name="Fujitsuka N."/>
            <person name="Fukunaka R."/>
            <person name="Hamada M."/>
            <person name="Harada C."/>
            <person name="Hayashi A."/>
            <person name="Hijishita S."/>
            <person name="Honda M."/>
            <person name="Hosokawa S."/>
            <person name="Ichikawa Y."/>
            <person name="Idonuma A."/>
            <person name="Iijima M."/>
            <person name="Ikeda M."/>
            <person name="Ikeno M."/>
            <person name="Ito K."/>
            <person name="Ito S."/>
            <person name="Ito T."/>
            <person name="Ito Y."/>
            <person name="Ito Y."/>
            <person name="Iwabuchi A."/>
            <person name="Kamiya K."/>
            <person name="Karasawa W."/>
            <person name="Kurita K."/>
            <person name="Katagiri S."/>
            <person name="Kikuta A."/>
            <person name="Kobayashi H."/>
            <person name="Kobayashi N."/>
            <person name="Machita K."/>
            <person name="Maehara T."/>
            <person name="Masukawa M."/>
            <person name="Mizubayashi T."/>
            <person name="Mukai Y."/>
            <person name="Nagasaki H."/>
            <person name="Nagata Y."/>
            <person name="Naito S."/>
            <person name="Nakashima M."/>
            <person name="Nakama Y."/>
            <person name="Nakamichi Y."/>
            <person name="Nakamura M."/>
            <person name="Meguro A."/>
            <person name="Negishi M."/>
            <person name="Ohta I."/>
            <person name="Ohta T."/>
            <person name="Okamoto M."/>
            <person name="Ono N."/>
            <person name="Saji S."/>
            <person name="Sakaguchi M."/>
            <person name="Sakai K."/>
            <person name="Shibata M."/>
            <person name="Shimokawa T."/>
            <person name="Song J."/>
            <person name="Takazaki Y."/>
            <person name="Terasawa K."/>
            <person name="Tsugane M."/>
            <person name="Tsuji K."/>
            <person name="Ueda S."/>
            <person name="Waki K."/>
            <person name="Yamagata H."/>
            <person name="Yamamoto M."/>
            <person name="Yamamoto S."/>
            <person name="Yamane H."/>
            <person name="Yoshiki S."/>
            <person name="Yoshihara R."/>
            <person name="Yukawa K."/>
            <person name="Zhong H."/>
            <person name="Yano M."/>
            <person name="Yuan Q."/>
            <person name="Ouyang S."/>
            <person name="Liu J."/>
            <person name="Jones K.M."/>
            <person name="Gansberger K."/>
            <person name="Moffat K."/>
            <person name="Hill J."/>
            <person name="Bera J."/>
            <person name="Fadrosh D."/>
            <person name="Jin S."/>
            <person name="Johri S."/>
            <person name="Kim M."/>
            <person name="Overton L."/>
            <person name="Reardon M."/>
            <person name="Tsitrin T."/>
            <person name="Vuong H."/>
            <person name="Weaver B."/>
            <person name="Ciecko A."/>
            <person name="Tallon L."/>
            <person name="Jackson J."/>
            <person name="Pai G."/>
            <person name="Aken S.V."/>
            <person name="Utterback T."/>
            <person name="Reidmuller S."/>
            <person name="Feldblyum T."/>
            <person name="Hsiao J."/>
            <person name="Zismann V."/>
            <person name="Iobst S."/>
            <person name="de Vazeille A.R."/>
            <person name="Buell C.R."/>
            <person name="Ying K."/>
            <person name="Li Y."/>
            <person name="Lu T."/>
            <person name="Huang Y."/>
            <person name="Zhao Q."/>
            <person name="Feng Q."/>
            <person name="Zhang L."/>
            <person name="Zhu J."/>
            <person name="Weng Q."/>
            <person name="Mu J."/>
            <person name="Lu Y."/>
            <person name="Fan D."/>
            <person name="Liu Y."/>
            <person name="Guan J."/>
            <person name="Zhang Y."/>
            <person name="Yu S."/>
            <person name="Liu X."/>
            <person name="Zhang Y."/>
            <person name="Hong G."/>
            <person name="Han B."/>
            <person name="Choisne N."/>
            <person name="Demange N."/>
            <person name="Orjeda G."/>
            <person name="Samain S."/>
            <person name="Cattolico L."/>
            <person name="Pelletier E."/>
            <person name="Couloux A."/>
            <person name="Segurens B."/>
            <person name="Wincker P."/>
            <person name="D'Hont A."/>
            <person name="Scarpelli C."/>
            <person name="Weissenbach J."/>
            <person name="Salanoubat M."/>
            <person name="Quetier F."/>
            <person name="Yu Y."/>
            <person name="Kim H.R."/>
            <person name="Rambo T."/>
            <person name="Currie J."/>
            <person name="Collura K."/>
            <person name="Luo M."/>
            <person name="Yang T."/>
            <person name="Ammiraju J.S.S."/>
            <person name="Engler F."/>
            <person name="Soderlund C."/>
            <person name="Wing R.A."/>
            <person name="Palmer L.E."/>
            <person name="de la Bastide M."/>
            <person name="Spiegel L."/>
            <person name="Nascimento L."/>
            <person name="Zutavern T."/>
            <person name="O'Shaughnessy A."/>
            <person name="Dike S."/>
            <person name="Dedhia N."/>
            <person name="Preston R."/>
            <person name="Balija V."/>
            <person name="McCombie W.R."/>
            <person name="Chow T."/>
            <person name="Chen H."/>
            <person name="Chung M."/>
            <person name="Chen C."/>
            <person name="Shaw J."/>
            <person name="Wu H."/>
            <person name="Hsiao K."/>
            <person name="Chao Y."/>
            <person name="Chu M."/>
            <person name="Cheng C."/>
            <person name="Hour A."/>
            <person name="Lee P."/>
            <person name="Lin S."/>
            <person name="Lin Y."/>
            <person name="Liou J."/>
            <person name="Liu S."/>
            <person name="Hsing Y."/>
            <person name="Raghuvanshi S."/>
            <person name="Mohanty A."/>
            <person name="Bharti A.K."/>
            <person name="Gaur A."/>
            <person name="Gupta V."/>
            <person name="Kumar D."/>
            <person name="Ravi V."/>
            <person name="Vij S."/>
            <person name="Kapur A."/>
            <person name="Khurana P."/>
            <person name="Khurana P."/>
            <person name="Khurana J.P."/>
            <person name="Tyagi A.K."/>
            <person name="Gaikwad K."/>
            <person name="Singh A."/>
            <person name="Dalal V."/>
            <person name="Srivastava S."/>
            <person name="Dixit A."/>
            <person name="Pal A.K."/>
            <person name="Ghazi I.A."/>
            <person name="Yadav M."/>
            <person name="Pandit A."/>
            <person name="Bhargava A."/>
            <person name="Sureshbabu K."/>
            <person name="Batra K."/>
            <person name="Sharma T.R."/>
            <person name="Mohapatra T."/>
            <person name="Singh N.K."/>
            <person name="Messing J."/>
            <person name="Nelson A.B."/>
            <person name="Fuks G."/>
            <person name="Kavchok S."/>
            <person name="Keizer G."/>
            <person name="Linton E."/>
            <person name="Llaca V."/>
            <person name="Song R."/>
            <person name="Tanyolac B."/>
            <person name="Young S."/>
            <person name="Ho-Il K."/>
            <person name="Hahn J.H."/>
            <person name="Sangsakoo G."/>
            <person name="Vanavichit A."/>
            <person name="de Mattos Luiz.A.T."/>
            <person name="Zimmer P.D."/>
            <person name="Malone G."/>
            <person name="Dellagostin O."/>
            <person name="de Oliveira A.C."/>
            <person name="Bevan M."/>
            <person name="Bancroft I."/>
            <person name="Minx P."/>
            <person name="Cordum H."/>
            <person name="Wilson R."/>
            <person name="Cheng Z."/>
            <person name="Jin W."/>
            <person name="Jiang J."/>
            <person name="Leong S.A."/>
            <person name="Iwama H."/>
            <person name="Gojobori T."/>
            <person name="Itoh T."/>
            <person name="Niimura Y."/>
            <person name="Fujii Y."/>
            <person name="Habara T."/>
            <person name="Sakai H."/>
            <person name="Sato Y."/>
            <person name="Wilson G."/>
            <person name="Kumar K."/>
            <person name="McCouch S."/>
            <person name="Juretic N."/>
            <person name="Hoen D."/>
            <person name="Wright S."/>
            <person name="Bruskiewich R."/>
            <person name="Bureau T."/>
            <person name="Miyao A."/>
            <person name="Hirochika H."/>
            <person name="Nishikawa T."/>
            <person name="Kadowaki K."/>
            <person name="Sugiura M."/>
            <person name="Burr B."/>
            <person name="Sasaki T."/>
        </authorList>
    </citation>
    <scope>NUCLEOTIDE SEQUENCE [LARGE SCALE GENOMIC DNA]</scope>
    <source>
        <strain evidence="3">cv. Nipponbare</strain>
    </source>
</reference>
<sequence length="454" mass="49917">GRELVAASRREGEHVVLEVVHDVRVLLLVVADDHLLAGRRVEHDAQHARRVVLEHVVAPRELPVGAAVEVQRQRRHGGAPPERRHGQSEAQVERRRSRGGGGEPDLRHELRLHRLVHVLRQRRDRRAGVDDRRRPEPRLRHGDPRAAHRDAAQRDEVEGWLRRVLDEAGGPDVAGVRRVVGVEELGRRRAERDDAAALGVEHGGEAVGEAGDVELRRQRPPSPAEPGDARLVRLEDAFVDVAAAERDAPRGEATCIVVAAEGEAVGGELADGERPVAVVVDVDAAPVAPAPPAARRERERAAQRRVAGERGVGGRRGRVQHRGGALLEAVQARRALRPHEIAPRVERQRHGPRRRAHGHVHQVLVRHDPAAGAEPGAHPRAHRRRLRRRQQPPPRPGAVRHAPHDLRHGEAAAGVGVRDPRHDDAAGAGARRGRGARGQRDQDEQRHQLLPHSG</sequence>
<feature type="compositionally biased region" description="Basic residues" evidence="1">
    <location>
        <begin position="350"/>
        <end position="360"/>
    </location>
</feature>
<dbReference type="AlphaFoldDB" id="A0A0P0WUA7"/>
<feature type="compositionally biased region" description="Basic residues" evidence="1">
    <location>
        <begin position="379"/>
        <end position="390"/>
    </location>
</feature>
<dbReference type="PaxDb" id="39947-A0A0P0WUA7"/>
<dbReference type="EMBL" id="AP014962">
    <property type="protein sequence ID" value="BAS96724.1"/>
    <property type="molecule type" value="Genomic_DNA"/>
</dbReference>
<protein>
    <submittedName>
        <fullName evidence="2">Os06g0208951 protein</fullName>
    </submittedName>
</protein>
<feature type="region of interest" description="Disordered" evidence="1">
    <location>
        <begin position="67"/>
        <end position="107"/>
    </location>
</feature>
<keyword evidence="3" id="KW-1185">Reference proteome</keyword>
<gene>
    <name evidence="2" type="ordered locus">Os06g0208951</name>
    <name evidence="2" type="ORF">OSNPB_060208951</name>
</gene>
<evidence type="ECO:0000256" key="1">
    <source>
        <dbReference type="SAM" id="MobiDB-lite"/>
    </source>
</evidence>
<feature type="non-terminal residue" evidence="2">
    <location>
        <position position="1"/>
    </location>
</feature>
<reference evidence="2 3" key="3">
    <citation type="journal article" date="2013" name="Rice">
        <title>Improvement of the Oryza sativa Nipponbare reference genome using next generation sequence and optical map data.</title>
        <authorList>
            <person name="Kawahara Y."/>
            <person name="de la Bastide M."/>
            <person name="Hamilton J.P."/>
            <person name="Kanamori H."/>
            <person name="McCombie W.R."/>
            <person name="Ouyang S."/>
            <person name="Schwartz D.C."/>
            <person name="Tanaka T."/>
            <person name="Wu J."/>
            <person name="Zhou S."/>
            <person name="Childs K.L."/>
            <person name="Davidson R.M."/>
            <person name="Lin H."/>
            <person name="Quesada-Ocampo L."/>
            <person name="Vaillancourt B."/>
            <person name="Sakai H."/>
            <person name="Lee S.S."/>
            <person name="Kim J."/>
            <person name="Numa H."/>
            <person name="Itoh T."/>
            <person name="Buell C.R."/>
            <person name="Matsumoto T."/>
        </authorList>
    </citation>
    <scope>NUCLEOTIDE SEQUENCE [LARGE SCALE GENOMIC DNA]</scope>
    <source>
        <strain evidence="3">cv. Nipponbare</strain>
    </source>
</reference>
<feature type="compositionally biased region" description="Basic and acidic residues" evidence="1">
    <location>
        <begin position="438"/>
        <end position="447"/>
    </location>
</feature>
<feature type="region of interest" description="Disordered" evidence="1">
    <location>
        <begin position="202"/>
        <end position="228"/>
    </location>
</feature>
<feature type="compositionally biased region" description="Basic and acidic residues" evidence="1">
    <location>
        <begin position="338"/>
        <end position="349"/>
    </location>
</feature>
<dbReference type="Gramene" id="Os06t0208951-00">
    <property type="protein sequence ID" value="Os06t0208951-00"/>
    <property type="gene ID" value="Os06g0208951"/>
</dbReference>
<feature type="compositionally biased region" description="Basic and acidic residues" evidence="1">
    <location>
        <begin position="81"/>
        <end position="94"/>
    </location>
</feature>
<reference evidence="2 3" key="2">
    <citation type="journal article" date="2013" name="Plant Cell Physiol.">
        <title>Rice Annotation Project Database (RAP-DB): an integrative and interactive database for rice genomics.</title>
        <authorList>
            <person name="Sakai H."/>
            <person name="Lee S.S."/>
            <person name="Tanaka T."/>
            <person name="Numa H."/>
            <person name="Kim J."/>
            <person name="Kawahara Y."/>
            <person name="Wakimoto H."/>
            <person name="Yang C.C."/>
            <person name="Iwamoto M."/>
            <person name="Abe T."/>
            <person name="Yamada Y."/>
            <person name="Muto A."/>
            <person name="Inokuchi H."/>
            <person name="Ikemura T."/>
            <person name="Matsumoto T."/>
            <person name="Sasaki T."/>
            <person name="Itoh T."/>
        </authorList>
    </citation>
    <scope>NUCLEOTIDE SEQUENCE [LARGE SCALE GENOMIC DNA]</scope>
    <source>
        <strain evidence="3">cv. Nipponbare</strain>
    </source>
</reference>
<dbReference type="OMA" id="RDEPGHA"/>
<name>A0A0P0WUA7_ORYSJ</name>
<dbReference type="FunCoup" id="A0A0P0WUA7">
    <property type="interactions" value="5"/>
</dbReference>
<dbReference type="Proteomes" id="UP000059680">
    <property type="component" value="Chromosome 6"/>
</dbReference>
<accession>A0A0P0WUA7</accession>
<dbReference type="eggNOG" id="ENOG502R590">
    <property type="taxonomic scope" value="Eukaryota"/>
</dbReference>
<proteinExistence type="predicted"/>